<accession>A0A150X6I4</accession>
<reference evidence="2 3" key="1">
    <citation type="submission" date="2016-01" db="EMBL/GenBank/DDBJ databases">
        <title>Genome sequencing of Roseivirga spongicola UST030701-084.</title>
        <authorList>
            <person name="Selvaratnam C."/>
            <person name="Thevarajoo S."/>
            <person name="Goh K.M."/>
            <person name="Ee R."/>
            <person name="Chan K.-G."/>
            <person name="Chong C.S."/>
        </authorList>
    </citation>
    <scope>NUCLEOTIDE SEQUENCE [LARGE SCALE GENOMIC DNA]</scope>
    <source>
        <strain evidence="2 3">UST030701-084</strain>
    </source>
</reference>
<protein>
    <recommendedName>
        <fullName evidence="1">HMA domain-containing protein</fullName>
    </recommendedName>
</protein>
<comment type="caution">
    <text evidence="2">The sequence shown here is derived from an EMBL/GenBank/DDBJ whole genome shotgun (WGS) entry which is preliminary data.</text>
</comment>
<dbReference type="GO" id="GO:0046872">
    <property type="term" value="F:metal ion binding"/>
    <property type="evidence" value="ECO:0007669"/>
    <property type="project" value="InterPro"/>
</dbReference>
<gene>
    <name evidence="2" type="ORF">AWW68_15635</name>
</gene>
<dbReference type="EMBL" id="LRPC01000028">
    <property type="protein sequence ID" value="KYG74328.1"/>
    <property type="molecule type" value="Genomic_DNA"/>
</dbReference>
<feature type="domain" description="HMA" evidence="1">
    <location>
        <begin position="1"/>
        <end position="67"/>
    </location>
</feature>
<proteinExistence type="predicted"/>
<dbReference type="Proteomes" id="UP000075606">
    <property type="component" value="Unassembled WGS sequence"/>
</dbReference>
<dbReference type="OrthoDB" id="677920at2"/>
<dbReference type="InterPro" id="IPR006121">
    <property type="entry name" value="HMA_dom"/>
</dbReference>
<dbReference type="SUPFAM" id="SSF55008">
    <property type="entry name" value="HMA, heavy metal-associated domain"/>
    <property type="match status" value="1"/>
</dbReference>
<dbReference type="PROSITE" id="PS50846">
    <property type="entry name" value="HMA_2"/>
    <property type="match status" value="1"/>
</dbReference>
<keyword evidence="3" id="KW-1185">Reference proteome</keyword>
<dbReference type="Gene3D" id="3.30.70.100">
    <property type="match status" value="1"/>
</dbReference>
<name>A0A150X6I4_9BACT</name>
<evidence type="ECO:0000313" key="2">
    <source>
        <dbReference type="EMBL" id="KYG74328.1"/>
    </source>
</evidence>
<dbReference type="AlphaFoldDB" id="A0A150X6I4"/>
<evidence type="ECO:0000313" key="3">
    <source>
        <dbReference type="Proteomes" id="UP000075606"/>
    </source>
</evidence>
<evidence type="ECO:0000259" key="1">
    <source>
        <dbReference type="PROSITE" id="PS50846"/>
    </source>
</evidence>
<sequence>MKKAVFKTNINCGGCVATVTPFLEKANTVKNWEVDTDSKEKKLTVAGENLDKSEVISLVKEAGFEIKEKKSLFGF</sequence>
<dbReference type="InterPro" id="IPR036163">
    <property type="entry name" value="HMA_dom_sf"/>
</dbReference>
<organism evidence="2 3">
    <name type="scientific">Roseivirga spongicola</name>
    <dbReference type="NCBI Taxonomy" id="333140"/>
    <lineage>
        <taxon>Bacteria</taxon>
        <taxon>Pseudomonadati</taxon>
        <taxon>Bacteroidota</taxon>
        <taxon>Cytophagia</taxon>
        <taxon>Cytophagales</taxon>
        <taxon>Roseivirgaceae</taxon>
        <taxon>Roseivirga</taxon>
    </lineage>
</organism>
<dbReference type="RefSeq" id="WP_068224233.1">
    <property type="nucleotide sequence ID" value="NZ_CP139724.1"/>
</dbReference>
<dbReference type="STRING" id="333140.AWW68_15635"/>